<dbReference type="SMART" id="SM00091">
    <property type="entry name" value="PAS"/>
    <property type="match status" value="3"/>
</dbReference>
<reference evidence="11" key="1">
    <citation type="submission" date="2015-08" db="EMBL/GenBank/DDBJ databases">
        <authorList>
            <person name="Varghese N."/>
        </authorList>
    </citation>
    <scope>NUCLEOTIDE SEQUENCE [LARGE SCALE GENOMIC DNA]</scope>
    <source>
        <strain evidence="11">DSM 17901</strain>
    </source>
</reference>
<dbReference type="PANTHER" id="PTHR44757:SF2">
    <property type="entry name" value="BIOFILM ARCHITECTURE MAINTENANCE PROTEIN MBAA"/>
    <property type="match status" value="1"/>
</dbReference>
<dbReference type="PROSITE" id="PS50112">
    <property type="entry name" value="PAS"/>
    <property type="match status" value="1"/>
</dbReference>
<keyword evidence="5 6" id="KW-0472">Membrane</keyword>
<dbReference type="CDD" id="cd12914">
    <property type="entry name" value="PDC1_DGC_like"/>
    <property type="match status" value="1"/>
</dbReference>
<feature type="domain" description="PAC" evidence="8">
    <location>
        <begin position="528"/>
        <end position="581"/>
    </location>
</feature>
<dbReference type="SUPFAM" id="SSF55073">
    <property type="entry name" value="Nucleotide cyclase"/>
    <property type="match status" value="1"/>
</dbReference>
<dbReference type="InterPro" id="IPR052155">
    <property type="entry name" value="Biofilm_reg_signaling"/>
</dbReference>
<dbReference type="GO" id="GO:0005886">
    <property type="term" value="C:plasma membrane"/>
    <property type="evidence" value="ECO:0007669"/>
    <property type="project" value="UniProtKB-SubCell"/>
</dbReference>
<dbReference type="Pfam" id="PF08447">
    <property type="entry name" value="PAS_3"/>
    <property type="match status" value="2"/>
</dbReference>
<dbReference type="GO" id="GO:0003824">
    <property type="term" value="F:catalytic activity"/>
    <property type="evidence" value="ECO:0007669"/>
    <property type="project" value="UniProtKB-ARBA"/>
</dbReference>
<dbReference type="SMART" id="SM00086">
    <property type="entry name" value="PAC"/>
    <property type="match status" value="2"/>
</dbReference>
<dbReference type="SMART" id="SM00267">
    <property type="entry name" value="GGDEF"/>
    <property type="match status" value="1"/>
</dbReference>
<dbReference type="FunFam" id="3.30.70.270:FF:000001">
    <property type="entry name" value="Diguanylate cyclase domain protein"/>
    <property type="match status" value="1"/>
</dbReference>
<dbReference type="Pfam" id="PF00990">
    <property type="entry name" value="GGDEF"/>
    <property type="match status" value="1"/>
</dbReference>
<evidence type="ECO:0000256" key="4">
    <source>
        <dbReference type="ARBA" id="ARBA00022989"/>
    </source>
</evidence>
<keyword evidence="3 6" id="KW-0812">Transmembrane</keyword>
<dbReference type="InterPro" id="IPR001610">
    <property type="entry name" value="PAC"/>
</dbReference>
<dbReference type="OrthoDB" id="9813903at2"/>
<dbReference type="InterPro" id="IPR000700">
    <property type="entry name" value="PAS-assoc_C"/>
</dbReference>
<dbReference type="InterPro" id="IPR029787">
    <property type="entry name" value="Nucleotide_cyclase"/>
</dbReference>
<dbReference type="InterPro" id="IPR000014">
    <property type="entry name" value="PAS"/>
</dbReference>
<dbReference type="InterPro" id="IPR013655">
    <property type="entry name" value="PAS_fold_3"/>
</dbReference>
<feature type="domain" description="PAC" evidence="8">
    <location>
        <begin position="661"/>
        <end position="712"/>
    </location>
</feature>
<dbReference type="InterPro" id="IPR033479">
    <property type="entry name" value="dCache_1"/>
</dbReference>
<feature type="domain" description="PAS" evidence="7">
    <location>
        <begin position="605"/>
        <end position="658"/>
    </location>
</feature>
<evidence type="ECO:0000256" key="3">
    <source>
        <dbReference type="ARBA" id="ARBA00022692"/>
    </source>
</evidence>
<dbReference type="Gene3D" id="3.30.70.270">
    <property type="match status" value="1"/>
</dbReference>
<keyword evidence="11" id="KW-1185">Reference proteome</keyword>
<sequence>MNTVPPSPAPAWRGRLHLARWLAFPALLLVLLALYWGSLELAHHTLRQNALDKAAARATHTASAVAVQVNTMAQGLDFVLQNLIASYNDGGTARLDESVATVMQAYPDGTFLQLALADASGRIIYSSLGHAPRVSIADRPHFRAHLKGGTPRLYISAPVLGRVSHRWSLQFSRPVLQDGVFRGVLVASVSPDYISRLFGQIQAGPHDMISLLREDGTYLAQSPGNNPVLGRKVPPDRPFLRQRREASGLYAATSIADGILRINGWQRVPGLPLVAIVGLDREDVLRPVEAQIHSARWRGLWGTLVFLSFGALVNWLLMRQVRQQHLLQTMYDIVPAGVLMVDPSGRIMEANATAHRLLLADTLAGRTLAEVCGPLMASADGVHRLTEIARWLTLGAGQRLHGILLHQPAGPDRPARWLSLSVACAPDPRLGFVLALNNVTAQHEAQARLAESEERLTLALEGGSLALWDWDIPSGCIAYDGRWSLILGRPLNHRITDVTAWKNLLHPADREAMEASIQAHFAGSDSRYEAEYRLARADGDWVWIQVRGQILRDPATGAPLRALGTALDITARKSDEAERVALQNRLEKLTSQVPGVVYQYRLHPDGRSSFPYASPGLAEVYGLAPEQVREDASPIFDVLHPADVDAVKRSIATSARTMEIWQQEYRVCHPDGVVRWVLGHAKPEREADGSVLWHGYITDITARKEAEEALHQLATTDTLTGLQNRRSFYERANAELARTRRHPTLGGALVMVDLDHFKRINDTFGHAVGDRVLQHVAQVIQDALRAEDFAGRLGGEEFAVFLAHASESGALQFAERLRGRIAVTPVILPTGPITLTASFGCSALENGDPAIDTVLARADHALYRAKSGGRNRVEASAPRAPL</sequence>
<dbReference type="Pfam" id="PF08448">
    <property type="entry name" value="PAS_4"/>
    <property type="match status" value="1"/>
</dbReference>
<dbReference type="InterPro" id="IPR035965">
    <property type="entry name" value="PAS-like_dom_sf"/>
</dbReference>
<keyword evidence="2" id="KW-1003">Cell membrane</keyword>
<dbReference type="Gene3D" id="3.30.450.20">
    <property type="entry name" value="PAS domain"/>
    <property type="match status" value="5"/>
</dbReference>
<dbReference type="EMBL" id="CYHA01000001">
    <property type="protein sequence ID" value="CUA82043.1"/>
    <property type="molecule type" value="Genomic_DNA"/>
</dbReference>
<accession>A0A0K6GTV9</accession>
<dbReference type="NCBIfam" id="TIGR00254">
    <property type="entry name" value="GGDEF"/>
    <property type="match status" value="1"/>
</dbReference>
<evidence type="ECO:0000256" key="1">
    <source>
        <dbReference type="ARBA" id="ARBA00004651"/>
    </source>
</evidence>
<evidence type="ECO:0000256" key="6">
    <source>
        <dbReference type="SAM" id="Phobius"/>
    </source>
</evidence>
<evidence type="ECO:0000259" key="9">
    <source>
        <dbReference type="PROSITE" id="PS50887"/>
    </source>
</evidence>
<name>A0A0K6GTV9_9NEIS</name>
<evidence type="ECO:0000313" key="11">
    <source>
        <dbReference type="Proteomes" id="UP000243535"/>
    </source>
</evidence>
<proteinExistence type="predicted"/>
<dbReference type="Proteomes" id="UP000243535">
    <property type="component" value="Unassembled WGS sequence"/>
</dbReference>
<dbReference type="NCBIfam" id="TIGR00229">
    <property type="entry name" value="sensory_box"/>
    <property type="match status" value="2"/>
</dbReference>
<keyword evidence="4 6" id="KW-1133">Transmembrane helix</keyword>
<comment type="subcellular location">
    <subcellularLocation>
        <location evidence="1">Cell membrane</location>
        <topology evidence="1">Multi-pass membrane protein</topology>
    </subcellularLocation>
</comment>
<dbReference type="CDD" id="cd00130">
    <property type="entry name" value="PAS"/>
    <property type="match status" value="2"/>
</dbReference>
<dbReference type="RefSeq" id="WP_055433392.1">
    <property type="nucleotide sequence ID" value="NZ_CYHA01000001.1"/>
</dbReference>
<dbReference type="STRING" id="375574.GCA_001418035_00690"/>
<feature type="domain" description="GGDEF" evidence="9">
    <location>
        <begin position="745"/>
        <end position="878"/>
    </location>
</feature>
<dbReference type="InterPro" id="IPR013656">
    <property type="entry name" value="PAS_4"/>
</dbReference>
<dbReference type="CDD" id="cd12915">
    <property type="entry name" value="PDC2_DGC_like"/>
    <property type="match status" value="1"/>
</dbReference>
<evidence type="ECO:0000313" key="10">
    <source>
        <dbReference type="EMBL" id="CUA82043.1"/>
    </source>
</evidence>
<evidence type="ECO:0000256" key="5">
    <source>
        <dbReference type="ARBA" id="ARBA00023136"/>
    </source>
</evidence>
<dbReference type="SUPFAM" id="SSF55785">
    <property type="entry name" value="PYP-like sensor domain (PAS domain)"/>
    <property type="match status" value="3"/>
</dbReference>
<feature type="transmembrane region" description="Helical" evidence="6">
    <location>
        <begin position="18"/>
        <end position="37"/>
    </location>
</feature>
<dbReference type="Pfam" id="PF02743">
    <property type="entry name" value="dCache_1"/>
    <property type="match status" value="1"/>
</dbReference>
<dbReference type="PROSITE" id="PS50887">
    <property type="entry name" value="GGDEF"/>
    <property type="match status" value="1"/>
</dbReference>
<gene>
    <name evidence="10" type="ORF">Ga0061063_0893</name>
</gene>
<evidence type="ECO:0000259" key="7">
    <source>
        <dbReference type="PROSITE" id="PS50112"/>
    </source>
</evidence>
<dbReference type="InterPro" id="IPR043128">
    <property type="entry name" value="Rev_trsase/Diguanyl_cyclase"/>
</dbReference>
<dbReference type="AlphaFoldDB" id="A0A0K6GTV9"/>
<dbReference type="PANTHER" id="PTHR44757">
    <property type="entry name" value="DIGUANYLATE CYCLASE DGCP"/>
    <property type="match status" value="1"/>
</dbReference>
<dbReference type="CDD" id="cd01949">
    <property type="entry name" value="GGDEF"/>
    <property type="match status" value="1"/>
</dbReference>
<protein>
    <submittedName>
        <fullName evidence="10">PAS domain S-box/diguanylate cyclase (GGDEF) domain</fullName>
    </submittedName>
</protein>
<dbReference type="PROSITE" id="PS50113">
    <property type="entry name" value="PAC"/>
    <property type="match status" value="2"/>
</dbReference>
<feature type="transmembrane region" description="Helical" evidence="6">
    <location>
        <begin position="299"/>
        <end position="318"/>
    </location>
</feature>
<evidence type="ECO:0000256" key="2">
    <source>
        <dbReference type="ARBA" id="ARBA00022475"/>
    </source>
</evidence>
<evidence type="ECO:0000259" key="8">
    <source>
        <dbReference type="PROSITE" id="PS50113"/>
    </source>
</evidence>
<dbReference type="InterPro" id="IPR000160">
    <property type="entry name" value="GGDEF_dom"/>
</dbReference>
<organism evidence="10 11">
    <name type="scientific">Gulbenkiania indica</name>
    <dbReference type="NCBI Taxonomy" id="375574"/>
    <lineage>
        <taxon>Bacteria</taxon>
        <taxon>Pseudomonadati</taxon>
        <taxon>Pseudomonadota</taxon>
        <taxon>Betaproteobacteria</taxon>
        <taxon>Neisseriales</taxon>
        <taxon>Chromobacteriaceae</taxon>
        <taxon>Gulbenkiania</taxon>
    </lineage>
</organism>